<dbReference type="Gene3D" id="3.30.1490.300">
    <property type="match status" value="1"/>
</dbReference>
<dbReference type="AlphaFoldDB" id="A0AAQ3LCK8"/>
<keyword evidence="2" id="KW-1185">Reference proteome</keyword>
<dbReference type="RefSeq" id="WP_317833894.1">
    <property type="nucleotide sequence ID" value="NZ_CP136920.1"/>
</dbReference>
<protein>
    <recommendedName>
        <fullName evidence="3">Type IV pilus assembly protein PilM</fullName>
    </recommendedName>
</protein>
<gene>
    <name evidence="1" type="ORF">RZN69_22550</name>
</gene>
<reference evidence="1 2" key="1">
    <citation type="submission" date="2023-10" db="EMBL/GenBank/DDBJ databases">
        <title>Rubellicoccus peritrichatus gen. nov., sp. nov., isolated from an algae of coral reef tank.</title>
        <authorList>
            <person name="Luo J."/>
        </authorList>
    </citation>
    <scope>NUCLEOTIDE SEQUENCE [LARGE SCALE GENOMIC DNA]</scope>
    <source>
        <strain evidence="1 2">CR14</strain>
    </source>
</reference>
<dbReference type="Gene3D" id="3.30.420.40">
    <property type="match status" value="2"/>
</dbReference>
<dbReference type="EMBL" id="CP136920">
    <property type="protein sequence ID" value="WOO41410.1"/>
    <property type="molecule type" value="Genomic_DNA"/>
</dbReference>
<sequence length="331" mass="36561">MARVSRMTAPYHVEAIDEIGLENPEEVQDHILNFVGGTKGQMTPAICGVYPLRRVVRRATLENAAKAKEPSFLPEYLKSQFKVDLDVFSMAALNASDGLAFTPDRGATKELVFCGAPKDELNEEQDRLVSYGLFPQRIEIGTIGTLGGLMHHCDVEKMHSPTLVLEISSESAQVLIFHDGELQVARPIPYGLNSMYPVVQKELGLKDEESAKKLFSSNTFDFTEMGQTLLRKLMKELQASTGFYEVQTGQTIGQIYLGLLPENLSWVGSTLSRNLGVEELIVDLNDWISTQNITISDQVELAGRGARWFSLFSLIGNYNPIKDGKAANGEG</sequence>
<organism evidence="1 2">
    <name type="scientific">Rubellicoccus peritrichatus</name>
    <dbReference type="NCBI Taxonomy" id="3080537"/>
    <lineage>
        <taxon>Bacteria</taxon>
        <taxon>Pseudomonadati</taxon>
        <taxon>Verrucomicrobiota</taxon>
        <taxon>Opitutia</taxon>
        <taxon>Puniceicoccales</taxon>
        <taxon>Cerasicoccaceae</taxon>
        <taxon>Rubellicoccus</taxon>
    </lineage>
</organism>
<name>A0AAQ3LCK8_9BACT</name>
<evidence type="ECO:0000313" key="1">
    <source>
        <dbReference type="EMBL" id="WOO41410.1"/>
    </source>
</evidence>
<accession>A0AAQ3LCK8</accession>
<proteinExistence type="predicted"/>
<dbReference type="Proteomes" id="UP001304300">
    <property type="component" value="Chromosome"/>
</dbReference>
<evidence type="ECO:0008006" key="3">
    <source>
        <dbReference type="Google" id="ProtNLM"/>
    </source>
</evidence>
<evidence type="ECO:0000313" key="2">
    <source>
        <dbReference type="Proteomes" id="UP001304300"/>
    </source>
</evidence>